<dbReference type="RefSeq" id="WP_045682697.1">
    <property type="nucleotide sequence ID" value="NZ_CP010803.1"/>
</dbReference>
<dbReference type="Proteomes" id="UP000032611">
    <property type="component" value="Chromosome"/>
</dbReference>
<evidence type="ECO:0000256" key="1">
    <source>
        <dbReference type="ARBA" id="ARBA00004651"/>
    </source>
</evidence>
<dbReference type="InterPro" id="IPR025966">
    <property type="entry name" value="OppC_N"/>
</dbReference>
<dbReference type="GO" id="GO:0005886">
    <property type="term" value="C:plasma membrane"/>
    <property type="evidence" value="ECO:0007669"/>
    <property type="project" value="UniProtKB-SubCell"/>
</dbReference>
<name>A0A0D5LRF3_MAREN</name>
<gene>
    <name evidence="11" type="ORF">TM49_15870</name>
</gene>
<keyword evidence="3" id="KW-1003">Cell membrane</keyword>
<evidence type="ECO:0000256" key="3">
    <source>
        <dbReference type="ARBA" id="ARBA00022475"/>
    </source>
</evidence>
<feature type="transmembrane region" description="Helical" evidence="9">
    <location>
        <begin position="268"/>
        <end position="288"/>
    </location>
</feature>
<dbReference type="CDD" id="cd06261">
    <property type="entry name" value="TM_PBP2"/>
    <property type="match status" value="1"/>
</dbReference>
<evidence type="ECO:0000256" key="6">
    <source>
        <dbReference type="ARBA" id="ARBA00022927"/>
    </source>
</evidence>
<dbReference type="PATRIC" id="fig|1486262.3.peg.3278"/>
<dbReference type="AlphaFoldDB" id="A0A0D5LRF3"/>
<dbReference type="EMBL" id="CP010803">
    <property type="protein sequence ID" value="AJY46814.1"/>
    <property type="molecule type" value="Genomic_DNA"/>
</dbReference>
<dbReference type="PANTHER" id="PTHR43386:SF1">
    <property type="entry name" value="D,D-DIPEPTIDE TRANSPORT SYSTEM PERMEASE PROTEIN DDPC-RELATED"/>
    <property type="match status" value="1"/>
</dbReference>
<comment type="subcellular location">
    <subcellularLocation>
        <location evidence="1 9">Cell membrane</location>
        <topology evidence="1 9">Multi-pass membrane protein</topology>
    </subcellularLocation>
</comment>
<dbReference type="PROSITE" id="PS50928">
    <property type="entry name" value="ABC_TM1"/>
    <property type="match status" value="1"/>
</dbReference>
<keyword evidence="2 9" id="KW-0813">Transport</keyword>
<evidence type="ECO:0000259" key="10">
    <source>
        <dbReference type="PROSITE" id="PS50928"/>
    </source>
</evidence>
<evidence type="ECO:0000256" key="8">
    <source>
        <dbReference type="ARBA" id="ARBA00023136"/>
    </source>
</evidence>
<dbReference type="SUPFAM" id="SSF161098">
    <property type="entry name" value="MetI-like"/>
    <property type="match status" value="1"/>
</dbReference>
<comment type="similarity">
    <text evidence="9">Belongs to the binding-protein-dependent transport system permease family.</text>
</comment>
<dbReference type="InterPro" id="IPR035906">
    <property type="entry name" value="MetI-like_sf"/>
</dbReference>
<dbReference type="InterPro" id="IPR050366">
    <property type="entry name" value="BP-dependent_transpt_permease"/>
</dbReference>
<keyword evidence="6" id="KW-0653">Protein transport</keyword>
<dbReference type="GO" id="GO:0055085">
    <property type="term" value="P:transmembrane transport"/>
    <property type="evidence" value="ECO:0007669"/>
    <property type="project" value="InterPro"/>
</dbReference>
<accession>A0A0D5LRF3</accession>
<keyword evidence="4 9" id="KW-0812">Transmembrane</keyword>
<keyword evidence="8 9" id="KW-0472">Membrane</keyword>
<dbReference type="Pfam" id="PF00528">
    <property type="entry name" value="BPD_transp_1"/>
    <property type="match status" value="1"/>
</dbReference>
<dbReference type="HOGENOM" id="CLU_028518_1_1_5"/>
<sequence length="304" mass="32704">MAEPLAPTTPERAEAGTTRAAFRAFWQDFRRNRGALIGLVVIFVLVVLAVLAPVLAPYDPTHQFRESRLLPPFWEHGGELAFPLGTDAVGRDMLSRLIFGARYSLLIGAMVVTIALIGGIIIGLVSGYFGGWIDNTIMRVMDIILAFPSLLLALVLVAVLGPGLVNAMIAIALVLQPHFARLARASVMNEKAREYVVADRIAGASALRLMFATILPNCLAPLIVQATLSFSTAILDAAALGFLGLGAQPPTPEWGTMLAEAREFILRAWWVVTFPGIAILVTVVAINLCGDGLRDALDPRLKRS</sequence>
<feature type="transmembrane region" description="Helical" evidence="9">
    <location>
        <begin position="103"/>
        <end position="130"/>
    </location>
</feature>
<keyword evidence="5" id="KW-0571">Peptide transport</keyword>
<reference evidence="11 12" key="1">
    <citation type="journal article" date="2015" name="Genome Announc.">
        <title>Complete genome sequence of Martelella endophytica YC6887, which has antifungal activity associated with a halophyte.</title>
        <authorList>
            <person name="Khan A."/>
            <person name="Khan H."/>
            <person name="Chung E.J."/>
            <person name="Hossain M.T."/>
            <person name="Chung Y.R."/>
        </authorList>
    </citation>
    <scope>NUCLEOTIDE SEQUENCE [LARGE SCALE GENOMIC DNA]</scope>
    <source>
        <strain evidence="11">YC6887</strain>
    </source>
</reference>
<feature type="transmembrane region" description="Helical" evidence="9">
    <location>
        <begin position="222"/>
        <end position="247"/>
    </location>
</feature>
<evidence type="ECO:0000256" key="7">
    <source>
        <dbReference type="ARBA" id="ARBA00022989"/>
    </source>
</evidence>
<evidence type="ECO:0000313" key="12">
    <source>
        <dbReference type="Proteomes" id="UP000032611"/>
    </source>
</evidence>
<keyword evidence="12" id="KW-1185">Reference proteome</keyword>
<evidence type="ECO:0000313" key="11">
    <source>
        <dbReference type="EMBL" id="AJY46814.1"/>
    </source>
</evidence>
<dbReference type="OrthoDB" id="8410865at2"/>
<dbReference type="InterPro" id="IPR000515">
    <property type="entry name" value="MetI-like"/>
</dbReference>
<evidence type="ECO:0000256" key="5">
    <source>
        <dbReference type="ARBA" id="ARBA00022856"/>
    </source>
</evidence>
<keyword evidence="7 9" id="KW-1133">Transmembrane helix</keyword>
<protein>
    <submittedName>
        <fullName evidence="11">Peptide transporter</fullName>
    </submittedName>
</protein>
<organism evidence="11 12">
    <name type="scientific">Martelella endophytica</name>
    <dbReference type="NCBI Taxonomy" id="1486262"/>
    <lineage>
        <taxon>Bacteria</taxon>
        <taxon>Pseudomonadati</taxon>
        <taxon>Pseudomonadota</taxon>
        <taxon>Alphaproteobacteria</taxon>
        <taxon>Hyphomicrobiales</taxon>
        <taxon>Aurantimonadaceae</taxon>
        <taxon>Martelella</taxon>
    </lineage>
</organism>
<feature type="transmembrane region" description="Helical" evidence="9">
    <location>
        <begin position="150"/>
        <end position="175"/>
    </location>
</feature>
<dbReference type="PANTHER" id="PTHR43386">
    <property type="entry name" value="OLIGOPEPTIDE TRANSPORT SYSTEM PERMEASE PROTEIN APPC"/>
    <property type="match status" value="1"/>
</dbReference>
<evidence type="ECO:0000256" key="9">
    <source>
        <dbReference type="RuleBase" id="RU363032"/>
    </source>
</evidence>
<proteinExistence type="inferred from homology"/>
<dbReference type="Gene3D" id="1.10.3720.10">
    <property type="entry name" value="MetI-like"/>
    <property type="match status" value="1"/>
</dbReference>
<evidence type="ECO:0000256" key="2">
    <source>
        <dbReference type="ARBA" id="ARBA00022448"/>
    </source>
</evidence>
<dbReference type="GO" id="GO:0015031">
    <property type="term" value="P:protein transport"/>
    <property type="evidence" value="ECO:0007669"/>
    <property type="project" value="UniProtKB-KW"/>
</dbReference>
<dbReference type="KEGG" id="mey:TM49_15870"/>
<dbReference type="Pfam" id="PF12911">
    <property type="entry name" value="OppC_N"/>
    <property type="match status" value="1"/>
</dbReference>
<evidence type="ECO:0000256" key="4">
    <source>
        <dbReference type="ARBA" id="ARBA00022692"/>
    </source>
</evidence>
<dbReference type="STRING" id="1486262.TM49_15870"/>
<dbReference type="GO" id="GO:0015833">
    <property type="term" value="P:peptide transport"/>
    <property type="evidence" value="ECO:0007669"/>
    <property type="project" value="UniProtKB-KW"/>
</dbReference>
<feature type="transmembrane region" description="Helical" evidence="9">
    <location>
        <begin position="35"/>
        <end position="58"/>
    </location>
</feature>
<feature type="domain" description="ABC transmembrane type-1" evidence="10">
    <location>
        <begin position="101"/>
        <end position="290"/>
    </location>
</feature>